<name>A0A1C3K1Y5_9BURK</name>
<evidence type="ECO:0000313" key="3">
    <source>
        <dbReference type="EMBL" id="SOE48867.1"/>
    </source>
</evidence>
<evidence type="ECO:0000313" key="2">
    <source>
        <dbReference type="EMBL" id="SBT25387.1"/>
    </source>
</evidence>
<proteinExistence type="predicted"/>
<evidence type="ECO:0000313" key="4">
    <source>
        <dbReference type="Proteomes" id="UP000078558"/>
    </source>
</evidence>
<dbReference type="Proteomes" id="UP000078558">
    <property type="component" value="Chromosome I"/>
</dbReference>
<protein>
    <recommendedName>
        <fullName evidence="1">DUF4123 domain-containing protein</fullName>
    </recommendedName>
</protein>
<dbReference type="Pfam" id="PF13503">
    <property type="entry name" value="DUF4123"/>
    <property type="match status" value="1"/>
</dbReference>
<dbReference type="STRING" id="1851544.ODI_01811"/>
<organism evidence="2 4">
    <name type="scientific">Orrella dioscoreae</name>
    <dbReference type="NCBI Taxonomy" id="1851544"/>
    <lineage>
        <taxon>Bacteria</taxon>
        <taxon>Pseudomonadati</taxon>
        <taxon>Pseudomonadota</taxon>
        <taxon>Betaproteobacteria</taxon>
        <taxon>Burkholderiales</taxon>
        <taxon>Alcaligenaceae</taxon>
        <taxon>Orrella</taxon>
    </lineage>
</organism>
<feature type="domain" description="DUF4123" evidence="1">
    <location>
        <begin position="11"/>
        <end position="65"/>
    </location>
</feature>
<dbReference type="KEGG" id="odi:ODI_R1694"/>
<sequence length="91" mass="10038">MLGVLAESEEGLIWLISAYPLSDLADALRERLNVRLPSGKLALLRHYDARVSGAILGLLSERQRAEFFAPVHGWLTQCTGKLTRIHPTDAA</sequence>
<reference evidence="3 4" key="2">
    <citation type="submission" date="2017-08" db="EMBL/GenBank/DDBJ databases">
        <authorList>
            <person name="de Groot N.N."/>
        </authorList>
    </citation>
    <scope>NUCLEOTIDE SEQUENCE [LARGE SCALE GENOMIC DNA]</scope>
    <source>
        <strain evidence="3">Orrdi1</strain>
    </source>
</reference>
<keyword evidence="4" id="KW-1185">Reference proteome</keyword>
<dbReference type="EMBL" id="FLRC01000018">
    <property type="protein sequence ID" value="SBT25387.1"/>
    <property type="molecule type" value="Genomic_DNA"/>
</dbReference>
<dbReference type="InterPro" id="IPR025391">
    <property type="entry name" value="DUF4123"/>
</dbReference>
<evidence type="ECO:0000259" key="1">
    <source>
        <dbReference type="Pfam" id="PF13503"/>
    </source>
</evidence>
<accession>A0A1C3K1Y5</accession>
<reference evidence="2 4" key="1">
    <citation type="submission" date="2016-06" db="EMBL/GenBank/DDBJ databases">
        <authorList>
            <person name="Kjaerup R.B."/>
            <person name="Dalgaard T.S."/>
            <person name="Juul-Madsen H.R."/>
        </authorList>
    </citation>
    <scope>NUCLEOTIDE SEQUENCE [LARGE SCALE GENOMIC DNA]</scope>
    <source>
        <strain evidence="2">Orrdi1</strain>
    </source>
</reference>
<dbReference type="EMBL" id="LT907988">
    <property type="protein sequence ID" value="SOE48867.1"/>
    <property type="molecule type" value="Genomic_DNA"/>
</dbReference>
<gene>
    <name evidence="2" type="ORF">ODI_01811</name>
    <name evidence="3" type="ORF">ODI_R1694</name>
</gene>
<dbReference type="AlphaFoldDB" id="A0A1C3K1Y5"/>